<evidence type="ECO:0000256" key="2">
    <source>
        <dbReference type="SAM" id="SignalP"/>
    </source>
</evidence>
<dbReference type="InterPro" id="IPR007621">
    <property type="entry name" value="TPM_dom"/>
</dbReference>
<dbReference type="RefSeq" id="WP_208938402.1">
    <property type="nucleotide sequence ID" value="NZ_JBIEIL010000005.1"/>
</dbReference>
<dbReference type="PANTHER" id="PTHR30373:SF2">
    <property type="entry name" value="UPF0603 PROTEIN YGCG"/>
    <property type="match status" value="1"/>
</dbReference>
<evidence type="ECO:0000313" key="4">
    <source>
        <dbReference type="EMBL" id="MFG6205157.1"/>
    </source>
</evidence>
<evidence type="ECO:0000313" key="5">
    <source>
        <dbReference type="Proteomes" id="UP001605918"/>
    </source>
</evidence>
<dbReference type="PANTHER" id="PTHR30373">
    <property type="entry name" value="UPF0603 PROTEIN YGCG"/>
    <property type="match status" value="1"/>
</dbReference>
<reference evidence="4 5" key="1">
    <citation type="submission" date="2024-10" db="EMBL/GenBank/DDBJ databases">
        <title>Whole genome of Pseudomonas sp Strain RB5.</title>
        <authorList>
            <person name="Selami N."/>
        </authorList>
    </citation>
    <scope>NUCLEOTIDE SEQUENCE [LARGE SCALE GENOMIC DNA]</scope>
    <source>
        <strain evidence="4 5">RB5</strain>
    </source>
</reference>
<comment type="caution">
    <text evidence="4">The sequence shown here is derived from an EMBL/GenBank/DDBJ whole genome shotgun (WGS) entry which is preliminary data.</text>
</comment>
<protein>
    <submittedName>
        <fullName evidence="4">TPM domain-containing protein</fullName>
    </submittedName>
</protein>
<evidence type="ECO:0000256" key="1">
    <source>
        <dbReference type="SAM" id="Phobius"/>
    </source>
</evidence>
<organism evidence="4 5">
    <name type="scientific">Pseudomonas retamae</name>
    <dbReference type="NCBI Taxonomy" id="702110"/>
    <lineage>
        <taxon>Bacteria</taxon>
        <taxon>Pseudomonadati</taxon>
        <taxon>Pseudomonadota</taxon>
        <taxon>Gammaproteobacteria</taxon>
        <taxon>Pseudomonadales</taxon>
        <taxon>Pseudomonadaceae</taxon>
        <taxon>Pseudomonas</taxon>
    </lineage>
</organism>
<dbReference type="Gene3D" id="3.10.310.50">
    <property type="match status" value="1"/>
</dbReference>
<feature type="transmembrane region" description="Helical" evidence="1">
    <location>
        <begin position="185"/>
        <end position="207"/>
    </location>
</feature>
<accession>A0ABW7DC98</accession>
<keyword evidence="1" id="KW-1133">Transmembrane helix</keyword>
<keyword evidence="1" id="KW-0472">Membrane</keyword>
<feature type="domain" description="TPM" evidence="3">
    <location>
        <begin position="32"/>
        <end position="153"/>
    </location>
</feature>
<keyword evidence="2" id="KW-0732">Signal</keyword>
<feature type="chain" id="PRO_5047228003" evidence="2">
    <location>
        <begin position="22"/>
        <end position="251"/>
    </location>
</feature>
<keyword evidence="5" id="KW-1185">Reference proteome</keyword>
<keyword evidence="1" id="KW-0812">Transmembrane</keyword>
<evidence type="ECO:0000259" key="3">
    <source>
        <dbReference type="Pfam" id="PF04536"/>
    </source>
</evidence>
<proteinExistence type="predicted"/>
<dbReference type="EMBL" id="JBIEIL010000005">
    <property type="protein sequence ID" value="MFG6205157.1"/>
    <property type="molecule type" value="Genomic_DNA"/>
</dbReference>
<dbReference type="Pfam" id="PF04536">
    <property type="entry name" value="TPM_phosphatase"/>
    <property type="match status" value="1"/>
</dbReference>
<feature type="signal peptide" evidence="2">
    <location>
        <begin position="1"/>
        <end position="21"/>
    </location>
</feature>
<gene>
    <name evidence="4" type="ORF">ACGSLL_12380</name>
</gene>
<dbReference type="Proteomes" id="UP001605918">
    <property type="component" value="Unassembled WGS sequence"/>
</dbReference>
<sequence length="251" mass="25814">MRVLKTGLVLMLWLFAVSAQAELTFPALSGRVVDQAQMLEPSLRAQLSQQLQAHEQATGEQLVVVTLPDLQGTTIEDFGVQLGRHWGIGQKDKNNGALLIVARDERKLRIEVGYGLEDRLTDAQASVIIHQVITPAFKAGNFSKGISDGVAAMLVVLGGNPLDEPSTVYESSGDPADDFISRHPALFMFLVMLFILTVFVCQMLGILPAGRGGSGGGGGLGGGGFGGGGGGGGGFSGGGGSFGGGGSSGGW</sequence>
<name>A0ABW7DC98_9PSED</name>